<reference evidence="1" key="1">
    <citation type="submission" date="2022-11" db="EMBL/GenBank/DDBJ databases">
        <authorList>
            <person name="Coimbra C."/>
        </authorList>
    </citation>
    <scope>NUCLEOTIDE SEQUENCE</scope>
    <source>
        <strain evidence="1">Jales19</strain>
    </source>
</reference>
<comment type="caution">
    <text evidence="1">The sequence shown here is derived from an EMBL/GenBank/DDBJ whole genome shotgun (WGS) entry which is preliminary data.</text>
</comment>
<sequence>MTATPYLLPRETRESAVAAGNGTVGPYGPSNYKIFDTEDVRVFAKAVGDIVFADVTDACTIAKVTPSAAYDYFTVTFDALVPLTTSWYHQARRVAERSVAVTRGGTLDSNQLEKELSKQATVESEVRRDLDRAYSAQLGSDPGVIVPGAPGELMMADAAGNIVGSGENVATIEGSTAEAVAAAAAAAAQAGVATTKAGEAAASAAAAAASASAVNLPAPAAKTFLKRNAGNTAYDAITAIASSDINYVPLHAPSVSRDLQEKLGRAPDVYDFMTVARDGAKANWGTDQADCKGALQDYMDWIASPVINTNAVKTMNLGDGVFRYTATPVFNQVSGHHGINIRGNGPHSTVLVADGAIPGLQIGLPTQLWWFRVAGLNFGMFSATGLSLLSANAVPGNLKNGFNLTGGQLEGRTRTVPFMRDIFIGPYQAAASQFQRGIYAVDCGGMVFDNIQSVFQNAATIGTHVELASTDNTTDPTAFKFTNVDFAYGDIAIKAGNDCEGLHISNMVAVAQNKGVEWLPSIGGEPQFTLSNSHINSYVTCIDLYNIISNQIHGNNIYSLDTDATLIKAYGMSRSSIVGNSFKGGASSVMVDLDGAVSGQGWSRIDDNTFETGNIGIRVGAASEYVAIGRNSYRSVTTPRSINAAATHIKVPGYGAKATRSTDVAVATGAGTIPNFNLEARDDGNDWHDASGAPGKVTVPADVYRVQVRGAVEFAANATGDRDVYVRKNGTTVIARQTTMAAPTLTSKLNVSAVDDCIPGDYYELVVQQNSGGNLNLIGTGSWLEIAEV</sequence>
<dbReference type="EMBL" id="JAPFQA010000004">
    <property type="protein sequence ID" value="MCZ8545080.1"/>
    <property type="molecule type" value="Genomic_DNA"/>
</dbReference>
<name>A0ABT4QUB7_9HYPH</name>
<keyword evidence="2" id="KW-1185">Reference proteome</keyword>
<dbReference type="Proteomes" id="UP001152178">
    <property type="component" value="Unassembled WGS sequence"/>
</dbReference>
<organism evidence="1 2">
    <name type="scientific">Mesorhizobium qingshengii</name>
    <dbReference type="NCBI Taxonomy" id="1165689"/>
    <lineage>
        <taxon>Bacteria</taxon>
        <taxon>Pseudomonadati</taxon>
        <taxon>Pseudomonadota</taxon>
        <taxon>Alphaproteobacteria</taxon>
        <taxon>Hyphomicrobiales</taxon>
        <taxon>Phyllobacteriaceae</taxon>
        <taxon>Mesorhizobium</taxon>
    </lineage>
</organism>
<protein>
    <recommendedName>
        <fullName evidence="3">Right handed beta helix region</fullName>
    </recommendedName>
</protein>
<proteinExistence type="predicted"/>
<dbReference type="RefSeq" id="WP_269905574.1">
    <property type="nucleotide sequence ID" value="NZ_JAPFQA010000004.1"/>
</dbReference>
<accession>A0ABT4QUB7</accession>
<gene>
    <name evidence="1" type="ORF">OOJ09_12875</name>
</gene>
<evidence type="ECO:0000313" key="2">
    <source>
        <dbReference type="Proteomes" id="UP001152178"/>
    </source>
</evidence>
<evidence type="ECO:0008006" key="3">
    <source>
        <dbReference type="Google" id="ProtNLM"/>
    </source>
</evidence>
<evidence type="ECO:0000313" key="1">
    <source>
        <dbReference type="EMBL" id="MCZ8545080.1"/>
    </source>
</evidence>